<feature type="binding site" evidence="9">
    <location>
        <begin position="32"/>
        <end position="34"/>
    </location>
    <ligand>
        <name>substrate</name>
    </ligand>
</feature>
<dbReference type="Gene3D" id="3.40.1190.20">
    <property type="match status" value="1"/>
</dbReference>
<evidence type="ECO:0000256" key="1">
    <source>
        <dbReference type="ARBA" id="ARBA00022679"/>
    </source>
</evidence>
<evidence type="ECO:0000256" key="3">
    <source>
        <dbReference type="ARBA" id="ARBA00022741"/>
    </source>
</evidence>
<dbReference type="InterPro" id="IPR002139">
    <property type="entry name" value="Ribo/fructo_kinase"/>
</dbReference>
<feature type="active site" description="Proton acceptor" evidence="9">
    <location>
        <position position="272"/>
    </location>
</feature>
<accession>A0ABT7PQM9</accession>
<keyword evidence="2 9" id="KW-0479">Metal-binding</keyword>
<feature type="binding site" evidence="9">
    <location>
        <position position="302"/>
    </location>
    <ligand>
        <name>K(+)</name>
        <dbReference type="ChEBI" id="CHEBI:29103"/>
    </ligand>
</feature>
<keyword evidence="8 9" id="KW-0119">Carbohydrate metabolism</keyword>
<comment type="function">
    <text evidence="9">Catalyzes the phosphorylation of ribose at O-5 in a reaction requiring ATP and magnesium. The resulting D-ribose-5-phosphate can then be used either for sythesis of nucleotides, histidine, and tryptophan, or as a component of the pentose phosphate pathway.</text>
</comment>
<name>A0ABT7PQM9_9BACT</name>
<dbReference type="HAMAP" id="MF_01987">
    <property type="entry name" value="Ribokinase"/>
    <property type="match status" value="1"/>
</dbReference>
<feature type="binding site" evidence="9">
    <location>
        <position position="266"/>
    </location>
    <ligand>
        <name>K(+)</name>
        <dbReference type="ChEBI" id="CHEBI:29103"/>
    </ligand>
</feature>
<evidence type="ECO:0000256" key="5">
    <source>
        <dbReference type="ARBA" id="ARBA00022840"/>
    </source>
</evidence>
<feature type="binding site" evidence="9">
    <location>
        <begin position="240"/>
        <end position="245"/>
    </location>
    <ligand>
        <name>ATP</name>
        <dbReference type="ChEBI" id="CHEBI:30616"/>
    </ligand>
</feature>
<evidence type="ECO:0000256" key="2">
    <source>
        <dbReference type="ARBA" id="ARBA00022723"/>
    </source>
</evidence>
<keyword evidence="7 9" id="KW-0630">Potassium</keyword>
<evidence type="ECO:0000256" key="9">
    <source>
        <dbReference type="HAMAP-Rule" id="MF_01987"/>
    </source>
</evidence>
<dbReference type="NCBIfam" id="TIGR02152">
    <property type="entry name" value="D_ribokin_bact"/>
    <property type="match status" value="1"/>
</dbReference>
<evidence type="ECO:0000256" key="6">
    <source>
        <dbReference type="ARBA" id="ARBA00022842"/>
    </source>
</evidence>
<feature type="binding site" evidence="9">
    <location>
        <position position="268"/>
    </location>
    <ligand>
        <name>K(+)</name>
        <dbReference type="ChEBI" id="CHEBI:29103"/>
    </ligand>
</feature>
<feature type="binding site" evidence="9">
    <location>
        <begin position="271"/>
        <end position="272"/>
    </location>
    <ligand>
        <name>ATP</name>
        <dbReference type="ChEBI" id="CHEBI:30616"/>
    </ligand>
</feature>
<comment type="caution">
    <text evidence="9">Lacks conserved residue(s) required for the propagation of feature annotation.</text>
</comment>
<feature type="binding site" evidence="9">
    <location>
        <position position="272"/>
    </location>
    <ligand>
        <name>substrate</name>
    </ligand>
</feature>
<evidence type="ECO:0000259" key="11">
    <source>
        <dbReference type="Pfam" id="PF00294"/>
    </source>
</evidence>
<feature type="binding site" evidence="9">
    <location>
        <begin position="60"/>
        <end position="64"/>
    </location>
    <ligand>
        <name>substrate</name>
    </ligand>
</feature>
<dbReference type="PANTHER" id="PTHR10584">
    <property type="entry name" value="SUGAR KINASE"/>
    <property type="match status" value="1"/>
</dbReference>
<comment type="subunit">
    <text evidence="9">Homodimer.</text>
</comment>
<dbReference type="InterPro" id="IPR029056">
    <property type="entry name" value="Ribokinase-like"/>
</dbReference>
<keyword evidence="6 9" id="KW-0460">Magnesium</keyword>
<feature type="binding site" evidence="9">
    <location>
        <position position="311"/>
    </location>
    <ligand>
        <name>K(+)</name>
        <dbReference type="ChEBI" id="CHEBI:29103"/>
    </ligand>
</feature>
<evidence type="ECO:0000256" key="8">
    <source>
        <dbReference type="ARBA" id="ARBA00023277"/>
    </source>
</evidence>
<comment type="pathway">
    <text evidence="9">Carbohydrate metabolism; D-ribose degradation; D-ribose 5-phosphate from beta-D-ribopyranose: step 2/2.</text>
</comment>
<dbReference type="InterPro" id="IPR011611">
    <property type="entry name" value="PfkB_dom"/>
</dbReference>
<comment type="similarity">
    <text evidence="9">Belongs to the carbohydrate kinase PfkB family. Ribokinase subfamily.</text>
</comment>
<keyword evidence="1 9" id="KW-0808">Transferase</keyword>
<protein>
    <recommendedName>
        <fullName evidence="9 10">Ribokinase</fullName>
        <shortName evidence="9">RK</shortName>
        <ecNumber evidence="9 10">2.7.1.15</ecNumber>
    </recommendedName>
</protein>
<proteinExistence type="inferred from homology"/>
<comment type="cofactor">
    <cofactor evidence="9">
        <name>Mg(2+)</name>
        <dbReference type="ChEBI" id="CHEBI:18420"/>
    </cofactor>
    <text evidence="9">Requires a divalent cation, most likely magnesium in vivo, as an electrophilic catalyst to aid phosphoryl group transfer. It is the chelate of the metal and the nucleotide that is the actual substrate.</text>
</comment>
<reference evidence="12 13" key="1">
    <citation type="submission" date="2023-06" db="EMBL/GenBank/DDBJ databases">
        <title>Roseiconus lacunae JC819 isolated from Gulf of Mannar region, Tamil Nadu.</title>
        <authorList>
            <person name="Pk S."/>
            <person name="Ch S."/>
            <person name="Ch V.R."/>
        </authorList>
    </citation>
    <scope>NUCLEOTIDE SEQUENCE [LARGE SCALE GENOMIC DNA]</scope>
    <source>
        <strain evidence="12 13">JC819</strain>
    </source>
</reference>
<keyword evidence="9" id="KW-0963">Cytoplasm</keyword>
<gene>
    <name evidence="9 12" type="primary">rbsK</name>
    <name evidence="12" type="ORF">QTN89_23500</name>
</gene>
<feature type="domain" description="Carbohydrate kinase PfkB" evidence="11">
    <location>
        <begin position="24"/>
        <end position="314"/>
    </location>
</feature>
<keyword evidence="3 9" id="KW-0547">Nucleotide-binding</keyword>
<sequence length="328" mass="33276">MSVAVDSLNAFALIMPPTPHNCPKITVLGSINMDLVVRCADLPLPGQTITAEAFEEIPGGKGANQAVAAARAGGEVRLIGRVGDDGFGKTLREHLVSEGVDCTCVETTADTASGVAIVAVEKSGENSIVVVPGSNGEVTVADVQRHGDAIRQSDVLMVQLETPRETVEAAIAIARRAGVKVILDPAPAQALPATMLDVDVLCPNETEAVTIAGDRCGTVEEAKQLAAKLRSSGPDVAIITLGDRGTIVDDGMGARLIEPITIKAVDTTAAGDAFAGTLAVRLASGVPLDRAVRLANIAGALAASVAGAQPSLPTADAVTSKADELDAG</sequence>
<comment type="caution">
    <text evidence="12">The sequence shown here is derived from an EMBL/GenBank/DDBJ whole genome shotgun (WGS) entry which is preliminary data.</text>
</comment>
<dbReference type="RefSeq" id="WP_289166268.1">
    <property type="nucleotide sequence ID" value="NZ_JASZZN010000022.1"/>
</dbReference>
<dbReference type="GO" id="GO:0004747">
    <property type="term" value="F:ribokinase activity"/>
    <property type="evidence" value="ECO:0007669"/>
    <property type="project" value="UniProtKB-EC"/>
</dbReference>
<evidence type="ECO:0000313" key="13">
    <source>
        <dbReference type="Proteomes" id="UP001239462"/>
    </source>
</evidence>
<comment type="subcellular location">
    <subcellularLocation>
        <location evidence="9">Cytoplasm</location>
    </subcellularLocation>
</comment>
<feature type="binding site" evidence="9">
    <location>
        <position position="161"/>
    </location>
    <ligand>
        <name>substrate</name>
    </ligand>
</feature>
<evidence type="ECO:0000313" key="12">
    <source>
        <dbReference type="EMBL" id="MDM4018436.1"/>
    </source>
</evidence>
<evidence type="ECO:0000256" key="10">
    <source>
        <dbReference type="NCBIfam" id="TIGR02152"/>
    </source>
</evidence>
<dbReference type="PANTHER" id="PTHR10584:SF166">
    <property type="entry name" value="RIBOKINASE"/>
    <property type="match status" value="1"/>
</dbReference>
<dbReference type="PRINTS" id="PR00990">
    <property type="entry name" value="RIBOKINASE"/>
</dbReference>
<dbReference type="Proteomes" id="UP001239462">
    <property type="component" value="Unassembled WGS sequence"/>
</dbReference>
<feature type="binding site" evidence="9">
    <location>
        <position position="307"/>
    </location>
    <ligand>
        <name>K(+)</name>
        <dbReference type="ChEBI" id="CHEBI:29103"/>
    </ligand>
</feature>
<comment type="catalytic activity">
    <reaction evidence="9">
        <text>D-ribose + ATP = D-ribose 5-phosphate + ADP + H(+)</text>
        <dbReference type="Rhea" id="RHEA:13697"/>
        <dbReference type="ChEBI" id="CHEBI:15378"/>
        <dbReference type="ChEBI" id="CHEBI:30616"/>
        <dbReference type="ChEBI" id="CHEBI:47013"/>
        <dbReference type="ChEBI" id="CHEBI:78346"/>
        <dbReference type="ChEBI" id="CHEBI:456216"/>
        <dbReference type="EC" id="2.7.1.15"/>
    </reaction>
</comment>
<comment type="activity regulation">
    <text evidence="9">Activated by a monovalent cation that binds near, but not in, the active site. The most likely occupant of the site in vivo is potassium. Ion binding induces a conformational change that may alter substrate affinity.</text>
</comment>
<evidence type="ECO:0000256" key="7">
    <source>
        <dbReference type="ARBA" id="ARBA00022958"/>
    </source>
</evidence>
<dbReference type="Pfam" id="PF00294">
    <property type="entry name" value="PfkB"/>
    <property type="match status" value="1"/>
</dbReference>
<feature type="binding site" evidence="9">
    <location>
        <position position="296"/>
    </location>
    <ligand>
        <name>ATP</name>
        <dbReference type="ChEBI" id="CHEBI:30616"/>
    </ligand>
</feature>
<dbReference type="CDD" id="cd01174">
    <property type="entry name" value="ribokinase"/>
    <property type="match status" value="1"/>
</dbReference>
<dbReference type="SUPFAM" id="SSF53613">
    <property type="entry name" value="Ribokinase-like"/>
    <property type="match status" value="1"/>
</dbReference>
<organism evidence="12 13">
    <name type="scientific">Roseiconus lacunae</name>
    <dbReference type="NCBI Taxonomy" id="2605694"/>
    <lineage>
        <taxon>Bacteria</taxon>
        <taxon>Pseudomonadati</taxon>
        <taxon>Planctomycetota</taxon>
        <taxon>Planctomycetia</taxon>
        <taxon>Pirellulales</taxon>
        <taxon>Pirellulaceae</taxon>
        <taxon>Roseiconus</taxon>
    </lineage>
</organism>
<feature type="binding site" evidence="9">
    <location>
        <position position="204"/>
    </location>
    <ligand>
        <name>ATP</name>
        <dbReference type="ChEBI" id="CHEBI:30616"/>
    </ligand>
</feature>
<feature type="binding site" evidence="9">
    <location>
        <position position="305"/>
    </location>
    <ligand>
        <name>K(+)</name>
        <dbReference type="ChEBI" id="CHEBI:29103"/>
    </ligand>
</feature>
<evidence type="ECO:0000256" key="4">
    <source>
        <dbReference type="ARBA" id="ARBA00022777"/>
    </source>
</evidence>
<dbReference type="InterPro" id="IPR011877">
    <property type="entry name" value="Ribokinase"/>
</dbReference>
<dbReference type="EC" id="2.7.1.15" evidence="9 10"/>
<dbReference type="EMBL" id="JASZZN010000022">
    <property type="protein sequence ID" value="MDM4018436.1"/>
    <property type="molecule type" value="Genomic_DNA"/>
</dbReference>
<keyword evidence="5 9" id="KW-0067">ATP-binding</keyword>
<keyword evidence="13" id="KW-1185">Reference proteome</keyword>
<keyword evidence="4 9" id="KW-0418">Kinase</keyword>